<accession>A0ACC5R1B6</accession>
<evidence type="ECO:0000313" key="2">
    <source>
        <dbReference type="Proteomes" id="UP000616151"/>
    </source>
</evidence>
<organism evidence="1 2">
    <name type="scientific">Taklimakanibacter albus</name>
    <dbReference type="NCBI Taxonomy" id="2800327"/>
    <lineage>
        <taxon>Bacteria</taxon>
        <taxon>Pseudomonadati</taxon>
        <taxon>Pseudomonadota</taxon>
        <taxon>Alphaproteobacteria</taxon>
        <taxon>Hyphomicrobiales</taxon>
        <taxon>Aestuariivirgaceae</taxon>
        <taxon>Taklimakanibacter</taxon>
    </lineage>
</organism>
<sequence>MTLNDPELAGSRQFALAQKPRDSATLIVVRHDDNAPRVLLGKRHGSHAFMPNMFVFPGGRLDPADMRLKVGADLHPLVHEKLQLRMRGHRSPSKARGLAIAAVRETYEETGLFLGNIPDGATLANEEWDGLLAATQLDLSHLRFFARAITPPGRTRRFDSRFFVTDARHIGNLDNPRHPGSGELLTPHWFSFAEAQELELPMITRDILKRLQPLMETQSDLPADLPVCFQYYRGKSWREDAL</sequence>
<comment type="caution">
    <text evidence="1">The sequence shown here is derived from an EMBL/GenBank/DDBJ whole genome shotgun (WGS) entry which is preliminary data.</text>
</comment>
<name>A0ACC5R1B6_9HYPH</name>
<protein>
    <submittedName>
        <fullName evidence="1">NUDIX domain-containing protein</fullName>
    </submittedName>
</protein>
<reference evidence="1" key="1">
    <citation type="submission" date="2021-01" db="EMBL/GenBank/DDBJ databases">
        <authorList>
            <person name="Sun Q."/>
        </authorList>
    </citation>
    <scope>NUCLEOTIDE SEQUENCE</scope>
    <source>
        <strain evidence="1">YIM B02566</strain>
    </source>
</reference>
<evidence type="ECO:0000313" key="1">
    <source>
        <dbReference type="EMBL" id="MBK1866450.1"/>
    </source>
</evidence>
<gene>
    <name evidence="1" type="ORF">JHL16_08815</name>
</gene>
<keyword evidence="2" id="KW-1185">Reference proteome</keyword>
<dbReference type="EMBL" id="JAENHL010000006">
    <property type="protein sequence ID" value="MBK1866450.1"/>
    <property type="molecule type" value="Genomic_DNA"/>
</dbReference>
<proteinExistence type="predicted"/>
<dbReference type="Proteomes" id="UP000616151">
    <property type="component" value="Unassembled WGS sequence"/>
</dbReference>